<evidence type="ECO:0000256" key="1">
    <source>
        <dbReference type="SAM" id="MobiDB-lite"/>
    </source>
</evidence>
<keyword evidence="2" id="KW-0472">Membrane</keyword>
<keyword evidence="4" id="KW-1185">Reference proteome</keyword>
<organism evidence="3 4">
    <name type="scientific">Streptomyces millisiae</name>
    <dbReference type="NCBI Taxonomy" id="3075542"/>
    <lineage>
        <taxon>Bacteria</taxon>
        <taxon>Bacillati</taxon>
        <taxon>Actinomycetota</taxon>
        <taxon>Actinomycetes</taxon>
        <taxon>Kitasatosporales</taxon>
        <taxon>Streptomycetaceae</taxon>
        <taxon>Streptomyces</taxon>
    </lineage>
</organism>
<reference evidence="4" key="1">
    <citation type="submission" date="2023-07" db="EMBL/GenBank/DDBJ databases">
        <title>30 novel species of actinomycetes from the DSMZ collection.</title>
        <authorList>
            <person name="Nouioui I."/>
        </authorList>
    </citation>
    <scope>NUCLEOTIDE SEQUENCE [LARGE SCALE GENOMIC DNA]</scope>
    <source>
        <strain evidence="4">DSM 44918</strain>
    </source>
</reference>
<proteinExistence type="predicted"/>
<accession>A0ABU2LTU1</accession>
<feature type="compositionally biased region" description="Basic and acidic residues" evidence="1">
    <location>
        <begin position="288"/>
        <end position="297"/>
    </location>
</feature>
<feature type="transmembrane region" description="Helical" evidence="2">
    <location>
        <begin position="58"/>
        <end position="78"/>
    </location>
</feature>
<name>A0ABU2LTU1_9ACTN</name>
<comment type="caution">
    <text evidence="3">The sequence shown here is derived from an EMBL/GenBank/DDBJ whole genome shotgun (WGS) entry which is preliminary data.</text>
</comment>
<evidence type="ECO:0000313" key="3">
    <source>
        <dbReference type="EMBL" id="MDT0320577.1"/>
    </source>
</evidence>
<gene>
    <name evidence="3" type="ORF">RNC47_19775</name>
</gene>
<evidence type="ECO:0008006" key="5">
    <source>
        <dbReference type="Google" id="ProtNLM"/>
    </source>
</evidence>
<dbReference type="EMBL" id="JAVREM010000026">
    <property type="protein sequence ID" value="MDT0320577.1"/>
    <property type="molecule type" value="Genomic_DNA"/>
</dbReference>
<keyword evidence="2" id="KW-1133">Transmembrane helix</keyword>
<feature type="region of interest" description="Disordered" evidence="1">
    <location>
        <begin position="278"/>
        <end position="297"/>
    </location>
</feature>
<keyword evidence="2" id="KW-0812">Transmembrane</keyword>
<protein>
    <recommendedName>
        <fullName evidence="5">DUF4179 domain-containing protein</fullName>
    </recommendedName>
</protein>
<dbReference type="Proteomes" id="UP001183420">
    <property type="component" value="Unassembled WGS sequence"/>
</dbReference>
<evidence type="ECO:0000256" key="2">
    <source>
        <dbReference type="SAM" id="Phobius"/>
    </source>
</evidence>
<dbReference type="RefSeq" id="WP_311600539.1">
    <property type="nucleotide sequence ID" value="NZ_JAVREM010000026.1"/>
</dbReference>
<evidence type="ECO:0000313" key="4">
    <source>
        <dbReference type="Proteomes" id="UP001183420"/>
    </source>
</evidence>
<sequence length="297" mass="30879">MSQRDVDQVRALLAAADPAAEVTGVPGDLSWRVPEEVAETVGRRPGGASWRRAGRRRAAVAGGLLLAAAVAGAVLVALPGESAEPGVAVLDGAGASERLPSWSARDWVSYADHVVVGTLSGEREIAVSEEELAAGEGYLGRSGTLDVQDVLWSRTGARPAPASGLSLSLVGWTFDGDDRQRMAMAGVPRIETGHTYIFALAYTSEGWELLGSGAILPYDEGVIGNGESAGTVRDADEGQAELAEAERDLAAEHSLEFQVTGHDGGTLVELLASAEPDPAAAGFGDLPADQRWERANE</sequence>